<dbReference type="AlphaFoldDB" id="A0AAV6W1Y9"/>
<feature type="domain" description="PIG-P" evidence="6">
    <location>
        <begin position="51"/>
        <end position="164"/>
    </location>
</feature>
<dbReference type="PANTHER" id="PTHR47681:SF3">
    <property type="entry name" value="PHOSPHATIDYLINOSITOL N-ACETYLGLUCOSAMINYLTRANSFERASE SUBUNIT P-RELATED"/>
    <property type="match status" value="1"/>
</dbReference>
<evidence type="ECO:0000259" key="6">
    <source>
        <dbReference type="Pfam" id="PF08510"/>
    </source>
</evidence>
<evidence type="ECO:0000256" key="2">
    <source>
        <dbReference type="ARBA" id="ARBA00022692"/>
    </source>
</evidence>
<dbReference type="EMBL" id="WHWC01000019">
    <property type="protein sequence ID" value="KAG8363489.1"/>
    <property type="molecule type" value="Genomic_DNA"/>
</dbReference>
<keyword evidence="4 5" id="KW-0472">Membrane</keyword>
<comment type="subcellular location">
    <subcellularLocation>
        <location evidence="1">Membrane</location>
        <topology evidence="1">Multi-pass membrane protein</topology>
    </subcellularLocation>
</comment>
<dbReference type="InterPro" id="IPR013717">
    <property type="entry name" value="PIG-P"/>
</dbReference>
<evidence type="ECO:0000313" key="7">
    <source>
        <dbReference type="EMBL" id="KAG8363489.1"/>
    </source>
</evidence>
<evidence type="ECO:0000256" key="1">
    <source>
        <dbReference type="ARBA" id="ARBA00004141"/>
    </source>
</evidence>
<keyword evidence="3 5" id="KW-1133">Transmembrane helix</keyword>
<proteinExistence type="predicted"/>
<evidence type="ECO:0000256" key="4">
    <source>
        <dbReference type="ARBA" id="ARBA00023136"/>
    </source>
</evidence>
<evidence type="ECO:0000256" key="3">
    <source>
        <dbReference type="ARBA" id="ARBA00022989"/>
    </source>
</evidence>
<dbReference type="GO" id="GO:0016020">
    <property type="term" value="C:membrane"/>
    <property type="evidence" value="ECO:0007669"/>
    <property type="project" value="UniProtKB-SubCell"/>
</dbReference>
<evidence type="ECO:0000313" key="8">
    <source>
        <dbReference type="Proteomes" id="UP000826271"/>
    </source>
</evidence>
<feature type="transmembrane region" description="Helical" evidence="5">
    <location>
        <begin position="94"/>
        <end position="114"/>
    </location>
</feature>
<dbReference type="PANTHER" id="PTHR47681">
    <property type="entry name" value="PHOSPHATIDYLINOSITOL N-ACETYLGLUCOSAMINYLTRANSFERASE SUBUNIT P-RELATED"/>
    <property type="match status" value="1"/>
</dbReference>
<keyword evidence="2 5" id="KW-0812">Transmembrane</keyword>
<comment type="caution">
    <text evidence="7">The sequence shown here is derived from an EMBL/GenBank/DDBJ whole genome shotgun (WGS) entry which is preliminary data.</text>
</comment>
<sequence>MEERRSVNRLRRILSSFSKDRITADVPFSDGGDRSQAKIGVSEEREHNFFEVYGFVGSIITLVAAVIFITWAYVPDHWFRSIGIYHYPSRYWALPLPTYVVVTIVLAIGLYSGLDLMAIPPPISLDSMFDEYAEEPVSGMSWTNDNEQHIEAISDVGINQINNSMDSKDV</sequence>
<keyword evidence="8" id="KW-1185">Reference proteome</keyword>
<gene>
    <name evidence="7" type="ORF">BUALT_Bualt19G0027700</name>
</gene>
<organism evidence="7 8">
    <name type="scientific">Buddleja alternifolia</name>
    <dbReference type="NCBI Taxonomy" id="168488"/>
    <lineage>
        <taxon>Eukaryota</taxon>
        <taxon>Viridiplantae</taxon>
        <taxon>Streptophyta</taxon>
        <taxon>Embryophyta</taxon>
        <taxon>Tracheophyta</taxon>
        <taxon>Spermatophyta</taxon>
        <taxon>Magnoliopsida</taxon>
        <taxon>eudicotyledons</taxon>
        <taxon>Gunneridae</taxon>
        <taxon>Pentapetalae</taxon>
        <taxon>asterids</taxon>
        <taxon>lamiids</taxon>
        <taxon>Lamiales</taxon>
        <taxon>Scrophulariaceae</taxon>
        <taxon>Buddlejeae</taxon>
        <taxon>Buddleja</taxon>
    </lineage>
</organism>
<dbReference type="Proteomes" id="UP000826271">
    <property type="component" value="Unassembled WGS sequence"/>
</dbReference>
<protein>
    <recommendedName>
        <fullName evidence="6">PIG-P domain-containing protein</fullName>
    </recommendedName>
</protein>
<accession>A0AAV6W1Y9</accession>
<name>A0AAV6W1Y9_9LAMI</name>
<feature type="transmembrane region" description="Helical" evidence="5">
    <location>
        <begin position="52"/>
        <end position="74"/>
    </location>
</feature>
<reference evidence="7" key="1">
    <citation type="submission" date="2019-10" db="EMBL/GenBank/DDBJ databases">
        <authorList>
            <person name="Zhang R."/>
            <person name="Pan Y."/>
            <person name="Wang J."/>
            <person name="Ma R."/>
            <person name="Yu S."/>
        </authorList>
    </citation>
    <scope>NUCLEOTIDE SEQUENCE</scope>
    <source>
        <strain evidence="7">LA-IB0</strain>
        <tissue evidence="7">Leaf</tissue>
    </source>
</reference>
<evidence type="ECO:0000256" key="5">
    <source>
        <dbReference type="SAM" id="Phobius"/>
    </source>
</evidence>
<dbReference type="Pfam" id="PF08510">
    <property type="entry name" value="PIG-P"/>
    <property type="match status" value="1"/>
</dbReference>